<evidence type="ECO:0000313" key="7">
    <source>
        <dbReference type="EMBL" id="KAH8690826.1"/>
    </source>
</evidence>
<dbReference type="RefSeq" id="XP_046067022.1">
    <property type="nucleotide sequence ID" value="XM_046221155.1"/>
</dbReference>
<dbReference type="EMBL" id="JAJTJA010000013">
    <property type="protein sequence ID" value="KAH8690826.1"/>
    <property type="molecule type" value="Genomic_DNA"/>
</dbReference>
<dbReference type="GO" id="GO:0008270">
    <property type="term" value="F:zinc ion binding"/>
    <property type="evidence" value="ECO:0007669"/>
    <property type="project" value="InterPro"/>
</dbReference>
<dbReference type="Proteomes" id="UP001201262">
    <property type="component" value="Unassembled WGS sequence"/>
</dbReference>
<reference evidence="7" key="1">
    <citation type="submission" date="2021-12" db="EMBL/GenBank/DDBJ databases">
        <title>Convergent genome expansion in fungi linked to evolution of root-endophyte symbiosis.</title>
        <authorList>
            <consortium name="DOE Joint Genome Institute"/>
            <person name="Ke Y.-H."/>
            <person name="Bonito G."/>
            <person name="Liao H.-L."/>
            <person name="Looney B."/>
            <person name="Rojas-Flechas A."/>
            <person name="Nash J."/>
            <person name="Hameed K."/>
            <person name="Schadt C."/>
            <person name="Martin F."/>
            <person name="Crous P.W."/>
            <person name="Miettinen O."/>
            <person name="Magnuson J.K."/>
            <person name="Labbe J."/>
            <person name="Jacobson D."/>
            <person name="Doktycz M.J."/>
            <person name="Veneault-Fourrey C."/>
            <person name="Kuo A."/>
            <person name="Mondo S."/>
            <person name="Calhoun S."/>
            <person name="Riley R."/>
            <person name="Ohm R."/>
            <person name="LaButti K."/>
            <person name="Andreopoulos B."/>
            <person name="Pangilinan J."/>
            <person name="Nolan M."/>
            <person name="Tritt A."/>
            <person name="Clum A."/>
            <person name="Lipzen A."/>
            <person name="Daum C."/>
            <person name="Barry K."/>
            <person name="Grigoriev I.V."/>
            <person name="Vilgalys R."/>
        </authorList>
    </citation>
    <scope>NUCLEOTIDE SEQUENCE</scope>
    <source>
        <strain evidence="7">PMI_201</strain>
    </source>
</reference>
<evidence type="ECO:0000256" key="2">
    <source>
        <dbReference type="ARBA" id="ARBA00023015"/>
    </source>
</evidence>
<keyword evidence="5" id="KW-0539">Nucleus</keyword>
<sequence length="654" mass="73632">MVKFINTNIDRIRKKRKDTVRACEKCRTRKKRCSHRTQSATIHEQTPARSDTRTENVLNSITTSLLMPNGTGNIAGQKQDEQNVPQSGTFTVEILTDLQETEANKTSIQPLESRFIGYLNPEGIVRGTDLECPRDGVSSAGKVGVWHSERHDESRRKITGFRMPSPSSLFDDFPAVSQKTIVSILKEECLSCLPIPECREALRNIYFQKIHPIFPVINKDVFRRLAPGSPASILLEQGICLAASTDSNSTPYLVMTPNSTPLSLKQFGSRIFSAMRITIEIGLVVDNLILIQALTLMSLFANGRKSSQTSSLMLGQAVQYIHSLGLHMQERDGEPDRDYAETLFCCVWTIDRLNAALHGRPVLMHERDVGRSLQKCFDTQSPPFRLLLSVVGLLDRVIKLYYPLRAEMELVGDFPLFEDLINACNACQVSKGLLTTIEILYYAIAILSHRTKPGESNSTPGSFASRTRQIHAAERITAIVSHEPHEQLSLFPFIPYAVSLSLSVAYREMRRSKVPMYRSRAQNAMEANCHLLGSLGQIFWSAEAMAEFGNMTLKELSRVYSNITDTEVRNSQREVFETWSTTDSIQDIHLASRLSNPDAYEQNLASLPNEHNPFDFTEVPNLDPFQMFDPRFNLDSVDAYLDGYLDLGFQVHRG</sequence>
<evidence type="ECO:0000256" key="4">
    <source>
        <dbReference type="ARBA" id="ARBA00023163"/>
    </source>
</evidence>
<comment type="caution">
    <text evidence="7">The sequence shown here is derived from an EMBL/GenBank/DDBJ whole genome shotgun (WGS) entry which is preliminary data.</text>
</comment>
<dbReference type="SMART" id="SM00906">
    <property type="entry name" value="Fungal_trans"/>
    <property type="match status" value="1"/>
</dbReference>
<proteinExistence type="predicted"/>
<dbReference type="AlphaFoldDB" id="A0AAD4KLH1"/>
<organism evidence="7 8">
    <name type="scientific">Talaromyces proteolyticus</name>
    <dbReference type="NCBI Taxonomy" id="1131652"/>
    <lineage>
        <taxon>Eukaryota</taxon>
        <taxon>Fungi</taxon>
        <taxon>Dikarya</taxon>
        <taxon>Ascomycota</taxon>
        <taxon>Pezizomycotina</taxon>
        <taxon>Eurotiomycetes</taxon>
        <taxon>Eurotiomycetidae</taxon>
        <taxon>Eurotiales</taxon>
        <taxon>Trichocomaceae</taxon>
        <taxon>Talaromyces</taxon>
        <taxon>Talaromyces sect. Bacilispori</taxon>
    </lineage>
</organism>
<evidence type="ECO:0000256" key="1">
    <source>
        <dbReference type="ARBA" id="ARBA00022833"/>
    </source>
</evidence>
<dbReference type="PANTHER" id="PTHR47171">
    <property type="entry name" value="FARA-RELATED"/>
    <property type="match status" value="1"/>
</dbReference>
<dbReference type="CDD" id="cd12148">
    <property type="entry name" value="fungal_TF_MHR"/>
    <property type="match status" value="1"/>
</dbReference>
<dbReference type="InterPro" id="IPR007219">
    <property type="entry name" value="XnlR_reg_dom"/>
</dbReference>
<keyword evidence="2" id="KW-0805">Transcription regulation</keyword>
<name>A0AAD4KLH1_9EURO</name>
<dbReference type="GO" id="GO:0003677">
    <property type="term" value="F:DNA binding"/>
    <property type="evidence" value="ECO:0007669"/>
    <property type="project" value="UniProtKB-KW"/>
</dbReference>
<protein>
    <recommendedName>
        <fullName evidence="6">Xylanolytic transcriptional activator regulatory domain-containing protein</fullName>
    </recommendedName>
</protein>
<dbReference type="GO" id="GO:0006351">
    <property type="term" value="P:DNA-templated transcription"/>
    <property type="evidence" value="ECO:0007669"/>
    <property type="project" value="InterPro"/>
</dbReference>
<evidence type="ECO:0000259" key="6">
    <source>
        <dbReference type="SMART" id="SM00906"/>
    </source>
</evidence>
<accession>A0AAD4KLH1</accession>
<evidence type="ECO:0000256" key="5">
    <source>
        <dbReference type="ARBA" id="ARBA00023242"/>
    </source>
</evidence>
<dbReference type="PANTHER" id="PTHR47171:SF6">
    <property type="entry name" value="SPECIFIC TRANSCRIPTION FACTOR, PUTATIVE (AFU_ORTHOLOGUE AFUA_2G06130)-RELATED"/>
    <property type="match status" value="1"/>
</dbReference>
<evidence type="ECO:0000256" key="3">
    <source>
        <dbReference type="ARBA" id="ARBA00023125"/>
    </source>
</evidence>
<keyword evidence="1" id="KW-0862">Zinc</keyword>
<feature type="domain" description="Xylanolytic transcriptional activator regulatory" evidence="6">
    <location>
        <begin position="310"/>
        <end position="380"/>
    </location>
</feature>
<keyword evidence="4" id="KW-0804">Transcription</keyword>
<evidence type="ECO:0000313" key="8">
    <source>
        <dbReference type="Proteomes" id="UP001201262"/>
    </source>
</evidence>
<gene>
    <name evidence="7" type="ORF">BGW36DRAFT_432609</name>
</gene>
<dbReference type="GeneID" id="70251442"/>
<dbReference type="InterPro" id="IPR052073">
    <property type="entry name" value="Amide_Lactam_Regulators"/>
</dbReference>
<dbReference type="Pfam" id="PF04082">
    <property type="entry name" value="Fungal_trans"/>
    <property type="match status" value="1"/>
</dbReference>
<keyword evidence="8" id="KW-1185">Reference proteome</keyword>
<keyword evidence="3" id="KW-0238">DNA-binding</keyword>